<sequence length="503" mass="55393">MIEDPDFTLFAKRYEAGEGQVLHRRVVADLETPIGTYLKLAEGQRYSFLLESVEDGAKRGRYSIIGLAPDLLWRVRDGRAEINRSARTSEDAYEPVAAMPLDALRALIAESRIDMPSILPANSAGVFGYLGYDMVRFMEELPDANPDVLGVPDAIMMRPSALAVFDTLKDELFLTAPVYPRPGITARQAYQSALERIEEAIARLEGPLPRSAADVDLGPIEVQSNTSREAYAAMVRRAQEYIAAGDIFQVVLSQRFSADFTLPPSALYRALRRTNPSPYMYFLELGDFAVAGSSPEILVRVDEGEVTIRPIAGTRKRGATPERDREMAEELLSDPKELSEHLMLLDLGRNDVGRVAKIGSVRVTDKFFLEYYSHVMHIVSNVVGELDPKFDYIDALSAGFPAGTVSGAPKVRAMEIIDELEIARRGIYAGCVGYFGADGRMDTCIVLRTAILKDGKLHVQAGAGIVADSQPELEQLECENKARALFSAAEEALRYAGQSRMGQ</sequence>
<dbReference type="EMBL" id="QQNH01000027">
    <property type="protein sequence ID" value="RDE07976.1"/>
    <property type="molecule type" value="Genomic_DNA"/>
</dbReference>
<evidence type="ECO:0000256" key="4">
    <source>
        <dbReference type="ARBA" id="ARBA00011575"/>
    </source>
</evidence>
<keyword evidence="10 15" id="KW-0460">Magnesium</keyword>
<evidence type="ECO:0000256" key="12">
    <source>
        <dbReference type="ARBA" id="ARBA00023239"/>
    </source>
</evidence>
<dbReference type="NCBIfam" id="TIGR00564">
    <property type="entry name" value="trpE_most"/>
    <property type="match status" value="1"/>
</dbReference>
<evidence type="ECO:0000256" key="13">
    <source>
        <dbReference type="ARBA" id="ARBA00025634"/>
    </source>
</evidence>
<keyword evidence="19" id="KW-1185">Reference proteome</keyword>
<evidence type="ECO:0000256" key="11">
    <source>
        <dbReference type="ARBA" id="ARBA00023141"/>
    </source>
</evidence>
<gene>
    <name evidence="15 18" type="primary">trpE</name>
    <name evidence="18" type="ORF">DVH29_14010</name>
</gene>
<dbReference type="GO" id="GO:0000162">
    <property type="term" value="P:L-tryptophan biosynthetic process"/>
    <property type="evidence" value="ECO:0007669"/>
    <property type="project" value="UniProtKB-UniPathway"/>
</dbReference>
<dbReference type="PANTHER" id="PTHR11236:SF48">
    <property type="entry name" value="ISOCHORISMATE SYNTHASE MENF"/>
    <property type="match status" value="1"/>
</dbReference>
<dbReference type="InterPro" id="IPR005256">
    <property type="entry name" value="Anth_synth_I_PabB"/>
</dbReference>
<organism evidence="18 19">
    <name type="scientific">Pelagibacterium lacus</name>
    <dbReference type="NCBI Taxonomy" id="2282655"/>
    <lineage>
        <taxon>Bacteria</taxon>
        <taxon>Pseudomonadati</taxon>
        <taxon>Pseudomonadota</taxon>
        <taxon>Alphaproteobacteria</taxon>
        <taxon>Hyphomicrobiales</taxon>
        <taxon>Devosiaceae</taxon>
        <taxon>Pelagibacterium</taxon>
    </lineage>
</organism>
<dbReference type="Gene3D" id="3.60.120.10">
    <property type="entry name" value="Anthranilate synthase"/>
    <property type="match status" value="1"/>
</dbReference>
<dbReference type="GO" id="GO:0046872">
    <property type="term" value="F:metal ion binding"/>
    <property type="evidence" value="ECO:0007669"/>
    <property type="project" value="UniProtKB-KW"/>
</dbReference>
<evidence type="ECO:0000256" key="6">
    <source>
        <dbReference type="ARBA" id="ARBA00020653"/>
    </source>
</evidence>
<dbReference type="OrthoDB" id="9803598at2"/>
<evidence type="ECO:0000259" key="16">
    <source>
        <dbReference type="Pfam" id="PF00425"/>
    </source>
</evidence>
<dbReference type="InterPro" id="IPR019999">
    <property type="entry name" value="Anth_synth_I-like"/>
</dbReference>
<feature type="domain" description="Chorismate-utilising enzyme C-terminal" evidence="16">
    <location>
        <begin position="228"/>
        <end position="481"/>
    </location>
</feature>
<feature type="domain" description="Anthranilate synthase component I N-terminal" evidence="17">
    <location>
        <begin position="29"/>
        <end position="174"/>
    </location>
</feature>
<evidence type="ECO:0000256" key="7">
    <source>
        <dbReference type="ARBA" id="ARBA00022605"/>
    </source>
</evidence>
<evidence type="ECO:0000313" key="18">
    <source>
        <dbReference type="EMBL" id="RDE07976.1"/>
    </source>
</evidence>
<evidence type="ECO:0000256" key="5">
    <source>
        <dbReference type="ARBA" id="ARBA00012266"/>
    </source>
</evidence>
<dbReference type="Pfam" id="PF04715">
    <property type="entry name" value="Anth_synt_I_N"/>
    <property type="match status" value="1"/>
</dbReference>
<comment type="caution">
    <text evidence="18">The sequence shown here is derived from an EMBL/GenBank/DDBJ whole genome shotgun (WGS) entry which is preliminary data.</text>
</comment>
<comment type="subunit">
    <text evidence="4 15">Heterotetramer consisting of two non-identical subunits: a beta subunit (TrpG) and a large alpha subunit (TrpE).</text>
</comment>
<comment type="function">
    <text evidence="13 15">Part of a heterotetrameric complex that catalyzes the two-step biosynthesis of anthranilate, an intermediate in the biosynthesis of L-tryptophan. In the first step, the glutamine-binding beta subunit (TrpG) of anthranilate synthase (AS) provides the glutamine amidotransferase activity which generates ammonia as a substrate that, along with chorismate, is used in the second step, catalyzed by the large alpha subunit of AS (TrpE) to produce anthranilate. In the absence of TrpG, TrpE can synthesize anthranilate directly from chorismate and high concentrations of ammonia.</text>
</comment>
<comment type="cofactor">
    <cofactor evidence="1 15">
        <name>Mg(2+)</name>
        <dbReference type="ChEBI" id="CHEBI:18420"/>
    </cofactor>
</comment>
<protein>
    <recommendedName>
        <fullName evidence="6 15">Anthranilate synthase component 1</fullName>
        <ecNumber evidence="5 15">4.1.3.27</ecNumber>
    </recommendedName>
</protein>
<dbReference type="GO" id="GO:0004049">
    <property type="term" value="F:anthranilate synthase activity"/>
    <property type="evidence" value="ECO:0007669"/>
    <property type="project" value="UniProtKB-EC"/>
</dbReference>
<keyword evidence="11 15" id="KW-0057">Aromatic amino acid biosynthesis</keyword>
<dbReference type="InterPro" id="IPR005801">
    <property type="entry name" value="ADC_synthase"/>
</dbReference>
<evidence type="ECO:0000256" key="9">
    <source>
        <dbReference type="ARBA" id="ARBA00022822"/>
    </source>
</evidence>
<evidence type="ECO:0000256" key="8">
    <source>
        <dbReference type="ARBA" id="ARBA00022723"/>
    </source>
</evidence>
<dbReference type="PANTHER" id="PTHR11236">
    <property type="entry name" value="AMINOBENZOATE/ANTHRANILATE SYNTHASE"/>
    <property type="match status" value="1"/>
</dbReference>
<dbReference type="InterPro" id="IPR015890">
    <property type="entry name" value="Chorismate_C"/>
</dbReference>
<comment type="pathway">
    <text evidence="2 15">Amino-acid biosynthesis; L-tryptophan biosynthesis; L-tryptophan from chorismate: step 1/5.</text>
</comment>
<keyword evidence="9 15" id="KW-0822">Tryptophan biosynthesis</keyword>
<evidence type="ECO:0000256" key="3">
    <source>
        <dbReference type="ARBA" id="ARBA00009562"/>
    </source>
</evidence>
<dbReference type="InterPro" id="IPR006805">
    <property type="entry name" value="Anth_synth_I_N"/>
</dbReference>
<comment type="similarity">
    <text evidence="3 15">Belongs to the anthranilate synthase component I family.</text>
</comment>
<keyword evidence="12 15" id="KW-0456">Lyase</keyword>
<dbReference type="UniPathway" id="UPA00035">
    <property type="reaction ID" value="UER00040"/>
</dbReference>
<dbReference type="Proteomes" id="UP000253759">
    <property type="component" value="Unassembled WGS sequence"/>
</dbReference>
<name>A0A369W007_9HYPH</name>
<dbReference type="RefSeq" id="WP_114646817.1">
    <property type="nucleotide sequence ID" value="NZ_QQNH01000027.1"/>
</dbReference>
<evidence type="ECO:0000256" key="10">
    <source>
        <dbReference type="ARBA" id="ARBA00022842"/>
    </source>
</evidence>
<evidence type="ECO:0000256" key="1">
    <source>
        <dbReference type="ARBA" id="ARBA00001946"/>
    </source>
</evidence>
<keyword evidence="8 15" id="KW-0479">Metal-binding</keyword>
<evidence type="ECO:0000313" key="19">
    <source>
        <dbReference type="Proteomes" id="UP000253759"/>
    </source>
</evidence>
<dbReference type="AlphaFoldDB" id="A0A369W007"/>
<accession>A0A369W007</accession>
<proteinExistence type="inferred from homology"/>
<evidence type="ECO:0000256" key="15">
    <source>
        <dbReference type="RuleBase" id="RU364045"/>
    </source>
</evidence>
<comment type="catalytic activity">
    <reaction evidence="14 15">
        <text>chorismate + L-glutamine = anthranilate + pyruvate + L-glutamate + H(+)</text>
        <dbReference type="Rhea" id="RHEA:21732"/>
        <dbReference type="ChEBI" id="CHEBI:15361"/>
        <dbReference type="ChEBI" id="CHEBI:15378"/>
        <dbReference type="ChEBI" id="CHEBI:16567"/>
        <dbReference type="ChEBI" id="CHEBI:29748"/>
        <dbReference type="ChEBI" id="CHEBI:29985"/>
        <dbReference type="ChEBI" id="CHEBI:58359"/>
        <dbReference type="EC" id="4.1.3.27"/>
    </reaction>
</comment>
<keyword evidence="7 15" id="KW-0028">Amino-acid biosynthesis</keyword>
<evidence type="ECO:0000256" key="14">
    <source>
        <dbReference type="ARBA" id="ARBA00047683"/>
    </source>
</evidence>
<dbReference type="SUPFAM" id="SSF56322">
    <property type="entry name" value="ADC synthase"/>
    <property type="match status" value="1"/>
</dbReference>
<reference evidence="19" key="1">
    <citation type="submission" date="2018-07" db="EMBL/GenBank/DDBJ databases">
        <authorList>
            <person name="Liu B.-T."/>
            <person name="Du Z."/>
        </authorList>
    </citation>
    <scope>NUCLEOTIDE SEQUENCE [LARGE SCALE GENOMIC DNA]</scope>
    <source>
        <strain evidence="19">XYN52</strain>
    </source>
</reference>
<evidence type="ECO:0000259" key="17">
    <source>
        <dbReference type="Pfam" id="PF04715"/>
    </source>
</evidence>
<dbReference type="EC" id="4.1.3.27" evidence="5 15"/>
<dbReference type="Pfam" id="PF00425">
    <property type="entry name" value="Chorismate_bind"/>
    <property type="match status" value="1"/>
</dbReference>
<dbReference type="PRINTS" id="PR00095">
    <property type="entry name" value="ANTSNTHASEI"/>
</dbReference>
<evidence type="ECO:0000256" key="2">
    <source>
        <dbReference type="ARBA" id="ARBA00004873"/>
    </source>
</evidence>